<proteinExistence type="predicted"/>
<dbReference type="Proteomes" id="UP000315295">
    <property type="component" value="Unassembled WGS sequence"/>
</dbReference>
<evidence type="ECO:0000313" key="2">
    <source>
        <dbReference type="Proteomes" id="UP000315295"/>
    </source>
</evidence>
<dbReference type="Pfam" id="PF14223">
    <property type="entry name" value="Retrotran_gag_2"/>
    <property type="match status" value="1"/>
</dbReference>
<accession>A0A540NG12</accession>
<comment type="caution">
    <text evidence="1">The sequence shown here is derived from an EMBL/GenBank/DDBJ whole genome shotgun (WGS) entry which is preliminary data.</text>
</comment>
<protein>
    <submittedName>
        <fullName evidence="1">Uncharacterized protein</fullName>
    </submittedName>
</protein>
<reference evidence="1 2" key="1">
    <citation type="journal article" date="2019" name="G3 (Bethesda)">
        <title>Sequencing of a Wild Apple (Malus baccata) Genome Unravels the Differences Between Cultivated and Wild Apple Species Regarding Disease Resistance and Cold Tolerance.</title>
        <authorList>
            <person name="Chen X."/>
        </authorList>
    </citation>
    <scope>NUCLEOTIDE SEQUENCE [LARGE SCALE GENOMIC DNA]</scope>
    <source>
        <strain evidence="2">cv. Shandingzi</strain>
        <tissue evidence="1">Leaves</tissue>
    </source>
</reference>
<evidence type="ECO:0000313" key="1">
    <source>
        <dbReference type="EMBL" id="TQE09984.1"/>
    </source>
</evidence>
<dbReference type="PANTHER" id="PTHR35317:SF42">
    <property type="entry name" value="RETROTRANSPOSON GAG DOMAIN-CONTAINING PROTEIN"/>
    <property type="match status" value="1"/>
</dbReference>
<dbReference type="PANTHER" id="PTHR35317">
    <property type="entry name" value="OS04G0629600 PROTEIN"/>
    <property type="match status" value="1"/>
</dbReference>
<organism evidence="1 2">
    <name type="scientific">Malus baccata</name>
    <name type="common">Siberian crab apple</name>
    <name type="synonym">Pyrus baccata</name>
    <dbReference type="NCBI Taxonomy" id="106549"/>
    <lineage>
        <taxon>Eukaryota</taxon>
        <taxon>Viridiplantae</taxon>
        <taxon>Streptophyta</taxon>
        <taxon>Embryophyta</taxon>
        <taxon>Tracheophyta</taxon>
        <taxon>Spermatophyta</taxon>
        <taxon>Magnoliopsida</taxon>
        <taxon>eudicotyledons</taxon>
        <taxon>Gunneridae</taxon>
        <taxon>Pentapetalae</taxon>
        <taxon>rosids</taxon>
        <taxon>fabids</taxon>
        <taxon>Rosales</taxon>
        <taxon>Rosaceae</taxon>
        <taxon>Amygdaloideae</taxon>
        <taxon>Maleae</taxon>
        <taxon>Malus</taxon>
    </lineage>
</organism>
<gene>
    <name evidence="1" type="ORF">C1H46_004406</name>
</gene>
<sequence>MTDTVRGGIKKSALAKDYLQAIENKFKESEKAEIAQYMSLLTSYKFEGGGSIRDHILKTTDAAEKLNSMEVNIGEKQLVFMILQALPLKFSQLKVSYNTQDKTWTVDELIAQCVQEENRQKQEKGKEPEIVNFVQVAKGKKESNVGKSSKP</sequence>
<keyword evidence="2" id="KW-1185">Reference proteome</keyword>
<dbReference type="EMBL" id="VIEB01000050">
    <property type="protein sequence ID" value="TQE09984.1"/>
    <property type="molecule type" value="Genomic_DNA"/>
</dbReference>
<dbReference type="AlphaFoldDB" id="A0A540NG12"/>
<name>A0A540NG12_MALBA</name>